<dbReference type="AlphaFoldDB" id="A0A9D9HEL3"/>
<evidence type="ECO:0000259" key="1">
    <source>
        <dbReference type="Pfam" id="PF13588"/>
    </source>
</evidence>
<accession>A0A9D9HEL3</accession>
<evidence type="ECO:0000313" key="3">
    <source>
        <dbReference type="Proteomes" id="UP000823661"/>
    </source>
</evidence>
<sequence length="139" mass="16192">MDRNTIWDPLRKKDVALTPEENVRQWFIRYLNTGMQVPLHLMMSESFLRLGDKQFRADIVIYDRQAHPLAIVECKRPDVTLDSDVIAQAVRYNMVLDVKYIIITNGKHTHICGKKPDGDGYMFLDHAPLYEEMLGLTKE</sequence>
<dbReference type="Pfam" id="PF13588">
    <property type="entry name" value="HSDR_N_2"/>
    <property type="match status" value="1"/>
</dbReference>
<protein>
    <submittedName>
        <fullName evidence="2">Type I restriction enzyme HsdR N-terminal domain-containing protein</fullName>
    </submittedName>
</protein>
<dbReference type="Gene3D" id="3.90.1570.30">
    <property type="match status" value="1"/>
</dbReference>
<dbReference type="EMBL" id="JADIMI010000007">
    <property type="protein sequence ID" value="MBO8451350.1"/>
    <property type="molecule type" value="Genomic_DNA"/>
</dbReference>
<dbReference type="Proteomes" id="UP000823661">
    <property type="component" value="Unassembled WGS sequence"/>
</dbReference>
<gene>
    <name evidence="2" type="ORF">IAC06_00490</name>
</gene>
<reference evidence="2" key="2">
    <citation type="journal article" date="2021" name="PeerJ">
        <title>Extensive microbial diversity within the chicken gut microbiome revealed by metagenomics and culture.</title>
        <authorList>
            <person name="Gilroy R."/>
            <person name="Ravi A."/>
            <person name="Getino M."/>
            <person name="Pursley I."/>
            <person name="Horton D.L."/>
            <person name="Alikhan N.F."/>
            <person name="Baker D."/>
            <person name="Gharbi K."/>
            <person name="Hall N."/>
            <person name="Watson M."/>
            <person name="Adriaenssens E.M."/>
            <person name="Foster-Nyarko E."/>
            <person name="Jarju S."/>
            <person name="Secka A."/>
            <person name="Antonio M."/>
            <person name="Oren A."/>
            <person name="Chaudhuri R.R."/>
            <person name="La Ragione R."/>
            <person name="Hildebrand F."/>
            <person name="Pallen M.J."/>
        </authorList>
    </citation>
    <scope>NUCLEOTIDE SEQUENCE</scope>
    <source>
        <strain evidence="2">B1-20833</strain>
    </source>
</reference>
<dbReference type="InterPro" id="IPR029464">
    <property type="entry name" value="HSDR_N"/>
</dbReference>
<proteinExistence type="predicted"/>
<reference evidence="2" key="1">
    <citation type="submission" date="2020-10" db="EMBL/GenBank/DDBJ databases">
        <authorList>
            <person name="Gilroy R."/>
        </authorList>
    </citation>
    <scope>NUCLEOTIDE SEQUENCE</scope>
    <source>
        <strain evidence="2">B1-20833</strain>
    </source>
</reference>
<feature type="domain" description="Type I restriction enzyme R protein N-terminal" evidence="1">
    <location>
        <begin position="19"/>
        <end position="128"/>
    </location>
</feature>
<evidence type="ECO:0000313" key="2">
    <source>
        <dbReference type="EMBL" id="MBO8451350.1"/>
    </source>
</evidence>
<comment type="caution">
    <text evidence="2">The sequence shown here is derived from an EMBL/GenBank/DDBJ whole genome shotgun (WGS) entry which is preliminary data.</text>
</comment>
<organism evidence="2 3">
    <name type="scientific">Candidatus Cryptobacteroides intestinavium</name>
    <dbReference type="NCBI Taxonomy" id="2840766"/>
    <lineage>
        <taxon>Bacteria</taxon>
        <taxon>Pseudomonadati</taxon>
        <taxon>Bacteroidota</taxon>
        <taxon>Bacteroidia</taxon>
        <taxon>Bacteroidales</taxon>
        <taxon>Candidatus Cryptobacteroides</taxon>
    </lineage>
</organism>
<name>A0A9D9HEL3_9BACT</name>